<reference evidence="1 2" key="1">
    <citation type="submission" date="2023-08" db="EMBL/GenBank/DDBJ databases">
        <authorList>
            <person name="Palmer J.M."/>
        </authorList>
    </citation>
    <scope>NUCLEOTIDE SEQUENCE [LARGE SCALE GENOMIC DNA]</scope>
    <source>
        <strain evidence="1 2">TWF481</strain>
    </source>
</reference>
<accession>A0AAV9VTC5</accession>
<protein>
    <recommendedName>
        <fullName evidence="3">F-box domain-containing protein</fullName>
    </recommendedName>
</protein>
<comment type="caution">
    <text evidence="1">The sequence shown here is derived from an EMBL/GenBank/DDBJ whole genome shotgun (WGS) entry which is preliminary data.</text>
</comment>
<dbReference type="Proteomes" id="UP001370758">
    <property type="component" value="Unassembled WGS sequence"/>
</dbReference>
<proteinExistence type="predicted"/>
<organism evidence="1 2">
    <name type="scientific">Arthrobotrys musiformis</name>
    <dbReference type="NCBI Taxonomy" id="47236"/>
    <lineage>
        <taxon>Eukaryota</taxon>
        <taxon>Fungi</taxon>
        <taxon>Dikarya</taxon>
        <taxon>Ascomycota</taxon>
        <taxon>Pezizomycotina</taxon>
        <taxon>Orbiliomycetes</taxon>
        <taxon>Orbiliales</taxon>
        <taxon>Orbiliaceae</taxon>
        <taxon>Arthrobotrys</taxon>
    </lineage>
</organism>
<keyword evidence="2" id="KW-1185">Reference proteome</keyword>
<evidence type="ECO:0008006" key="3">
    <source>
        <dbReference type="Google" id="ProtNLM"/>
    </source>
</evidence>
<gene>
    <name evidence="1" type="ORF">TWF481_002781</name>
</gene>
<sequence length="298" mass="34488">MAYMIEEADDQRRFLKAGFRSLNRRILNDSKSRLTYSSASGCITFDDCSANNPPNSGSYTMLSLDDYFIDDEIASWLKPLPITSLSYALGGANTYLFDLFSISKYFPTWNIVRLFLDMETLKDDIKTLNEIFTHFPKLRVFHWRNCECLIVDSDGTKMDDFEAISLPTDLEVLELRSVDAYLRRPRKNTHPLYQPVQINKTALCKKITEWKLRLRILVIDILVGQYIVLPPEGNLEGNQTPAIPTRDLEDIKQDWKSGYEDELDNTLDSEGTFIDWRIRFNLKCELPEIKAVRGLMLT</sequence>
<dbReference type="AlphaFoldDB" id="A0AAV9VTC5"/>
<evidence type="ECO:0000313" key="2">
    <source>
        <dbReference type="Proteomes" id="UP001370758"/>
    </source>
</evidence>
<name>A0AAV9VTC5_9PEZI</name>
<dbReference type="EMBL" id="JAVHJL010000012">
    <property type="protein sequence ID" value="KAK6495734.1"/>
    <property type="molecule type" value="Genomic_DNA"/>
</dbReference>
<evidence type="ECO:0000313" key="1">
    <source>
        <dbReference type="EMBL" id="KAK6495734.1"/>
    </source>
</evidence>